<dbReference type="PANTHER" id="PTHR37937:SF1">
    <property type="entry name" value="CONJUGATIVE TRANSFER: DNA TRANSPORT"/>
    <property type="match status" value="1"/>
</dbReference>
<evidence type="ECO:0000256" key="4">
    <source>
        <dbReference type="ARBA" id="ARBA00022989"/>
    </source>
</evidence>
<dbReference type="Proteomes" id="UP000638263">
    <property type="component" value="Unassembled WGS sequence"/>
</dbReference>
<dbReference type="CDD" id="cd01127">
    <property type="entry name" value="TrwB_TraG_TraD_VirD4"/>
    <property type="match status" value="1"/>
</dbReference>
<dbReference type="PANTHER" id="PTHR37937">
    <property type="entry name" value="CONJUGATIVE TRANSFER: DNA TRANSPORT"/>
    <property type="match status" value="1"/>
</dbReference>
<keyword evidence="10" id="KW-1185">Reference proteome</keyword>
<proteinExistence type="predicted"/>
<dbReference type="SUPFAM" id="SSF52540">
    <property type="entry name" value="P-loop containing nucleoside triphosphate hydrolases"/>
    <property type="match status" value="1"/>
</dbReference>
<keyword evidence="2" id="KW-1003">Cell membrane</keyword>
<evidence type="ECO:0000256" key="1">
    <source>
        <dbReference type="ARBA" id="ARBA00004651"/>
    </source>
</evidence>
<dbReference type="Gene3D" id="3.40.50.300">
    <property type="entry name" value="P-loop containing nucleotide triphosphate hydrolases"/>
    <property type="match status" value="1"/>
</dbReference>
<feature type="region of interest" description="Disordered" evidence="6">
    <location>
        <begin position="593"/>
        <end position="649"/>
    </location>
</feature>
<comment type="caution">
    <text evidence="9">The sequence shown here is derived from an EMBL/GenBank/DDBJ whole genome shotgun (WGS) entry which is preliminary data.</text>
</comment>
<evidence type="ECO:0000256" key="3">
    <source>
        <dbReference type="ARBA" id="ARBA00022692"/>
    </source>
</evidence>
<feature type="transmembrane region" description="Helical" evidence="7">
    <location>
        <begin position="67"/>
        <end position="88"/>
    </location>
</feature>
<keyword evidence="3 7" id="KW-0812">Transmembrane</keyword>
<feature type="region of interest" description="Disordered" evidence="6">
    <location>
        <begin position="507"/>
        <end position="526"/>
    </location>
</feature>
<dbReference type="InterPro" id="IPR032689">
    <property type="entry name" value="TraG-D_C"/>
</dbReference>
<evidence type="ECO:0000259" key="8">
    <source>
        <dbReference type="Pfam" id="PF12696"/>
    </source>
</evidence>
<dbReference type="EMBL" id="BMMH01000001">
    <property type="protein sequence ID" value="GGK94052.1"/>
    <property type="molecule type" value="Genomic_DNA"/>
</dbReference>
<dbReference type="GO" id="GO:0005886">
    <property type="term" value="C:plasma membrane"/>
    <property type="evidence" value="ECO:0007669"/>
    <property type="project" value="UniProtKB-SubCell"/>
</dbReference>
<evidence type="ECO:0000313" key="10">
    <source>
        <dbReference type="Proteomes" id="UP000638263"/>
    </source>
</evidence>
<comment type="subcellular location">
    <subcellularLocation>
        <location evidence="1">Cell membrane</location>
        <topology evidence="1">Multi-pass membrane protein</topology>
    </subcellularLocation>
</comment>
<accession>A0A917VLR6</accession>
<evidence type="ECO:0000256" key="6">
    <source>
        <dbReference type="SAM" id="MobiDB-lite"/>
    </source>
</evidence>
<protein>
    <recommendedName>
        <fullName evidence="8">TraD/TraG TraM recognition site domain-containing protein</fullName>
    </recommendedName>
</protein>
<feature type="domain" description="TraD/TraG TraM recognition site" evidence="8">
    <location>
        <begin position="424"/>
        <end position="541"/>
    </location>
</feature>
<organism evidence="9 10">
    <name type="scientific">Nocardia jinanensis</name>
    <dbReference type="NCBI Taxonomy" id="382504"/>
    <lineage>
        <taxon>Bacteria</taxon>
        <taxon>Bacillati</taxon>
        <taxon>Actinomycetota</taxon>
        <taxon>Actinomycetes</taxon>
        <taxon>Mycobacteriales</taxon>
        <taxon>Nocardiaceae</taxon>
        <taxon>Nocardia</taxon>
    </lineage>
</organism>
<gene>
    <name evidence="9" type="ORF">GCM10011588_05730</name>
</gene>
<evidence type="ECO:0000256" key="7">
    <source>
        <dbReference type="SAM" id="Phobius"/>
    </source>
</evidence>
<evidence type="ECO:0000313" key="9">
    <source>
        <dbReference type="EMBL" id="GGK94052.1"/>
    </source>
</evidence>
<reference evidence="9" key="1">
    <citation type="journal article" date="2014" name="Int. J. Syst. Evol. Microbiol.">
        <title>Complete genome sequence of Corynebacterium casei LMG S-19264T (=DSM 44701T), isolated from a smear-ripened cheese.</title>
        <authorList>
            <consortium name="US DOE Joint Genome Institute (JGI-PGF)"/>
            <person name="Walter F."/>
            <person name="Albersmeier A."/>
            <person name="Kalinowski J."/>
            <person name="Ruckert C."/>
        </authorList>
    </citation>
    <scope>NUCLEOTIDE SEQUENCE</scope>
    <source>
        <strain evidence="9">CGMCC 4.3508</strain>
    </source>
</reference>
<sequence>MAKKKPLKDPAVVGPDLTLIAIYVGGAVLGTIWVALHLGNMLSLQKQDMPVNPIDIVAGMVKGELHWPTGTTVILLLVLLALALFVLFRRRSTARRLVGRLAVDDKADVMGNGGAIAALTEAGVREKAQNMGVKLGYNDAPGVPIGVAVADGTMLYGSYEDLHLDIWGPRQGKSTSRVIPAILTAIGPVLATSNKRDVVDATRDVREAKGSRTFVFDPQGVAAEDPTWYWNPLAWVDANSDGCEMRAARLAGHFADSDSGSDSRNDAFFDPEAEDLLAGLFLAAAIAHKPITQIWEWVTEPQNIEPIQFLRDAGHDFSASGLAAQYNADPRTRSGIFGTAKKMVRCLKLRNVHKWVTPHDQKKQELPRIQFDELEFIEKNGTLYSLSLEGRGSAAPLVSALTEAVIDVAMRKASRSAFGRLPIPLLAVLDEAANVVRWKDLPKQYSHFGSRGIVVMTVLQSWAQGARCWGDDGMYALWSAANVKVLGSGVDDTNFLRERSESIGEHSAISASVSESKGGKSYSRSLGSSKTFTVQALATLPRGRAIVFSSGAPPVLVRTVPWWEGEYASAVKKSIEQHDPQRKTLVTDLIGSPALIKKPPTEPDHGAAGAPTVLDKKPAGAPTEPDNGPGGTPPGPENGPGERQEVRPR</sequence>
<evidence type="ECO:0000256" key="2">
    <source>
        <dbReference type="ARBA" id="ARBA00022475"/>
    </source>
</evidence>
<evidence type="ECO:0000256" key="5">
    <source>
        <dbReference type="ARBA" id="ARBA00023136"/>
    </source>
</evidence>
<keyword evidence="5 7" id="KW-0472">Membrane</keyword>
<feature type="compositionally biased region" description="Basic and acidic residues" evidence="6">
    <location>
        <begin position="640"/>
        <end position="649"/>
    </location>
</feature>
<feature type="transmembrane region" description="Helical" evidence="7">
    <location>
        <begin position="12"/>
        <end position="36"/>
    </location>
</feature>
<dbReference type="RefSeq" id="WP_082681110.1">
    <property type="nucleotide sequence ID" value="NZ_BMMH01000001.1"/>
</dbReference>
<dbReference type="InterPro" id="IPR027417">
    <property type="entry name" value="P-loop_NTPase"/>
</dbReference>
<name>A0A917VLR6_9NOCA</name>
<dbReference type="Pfam" id="PF12696">
    <property type="entry name" value="TraG-D_C"/>
    <property type="match status" value="1"/>
</dbReference>
<dbReference type="InterPro" id="IPR051539">
    <property type="entry name" value="T4SS-coupling_protein"/>
</dbReference>
<reference evidence="9" key="2">
    <citation type="submission" date="2020-09" db="EMBL/GenBank/DDBJ databases">
        <authorList>
            <person name="Sun Q."/>
            <person name="Zhou Y."/>
        </authorList>
    </citation>
    <scope>NUCLEOTIDE SEQUENCE</scope>
    <source>
        <strain evidence="9">CGMCC 4.3508</strain>
    </source>
</reference>
<keyword evidence="4 7" id="KW-1133">Transmembrane helix</keyword>
<dbReference type="AlphaFoldDB" id="A0A917VLR6"/>